<dbReference type="CDD" id="cd03416">
    <property type="entry name" value="CbiX_SirB_N"/>
    <property type="match status" value="1"/>
</dbReference>
<evidence type="ECO:0000313" key="3">
    <source>
        <dbReference type="EMBL" id="KAF1084508.1"/>
    </source>
</evidence>
<organism evidence="3 4">
    <name type="scientific">Sporotomaculum syntrophicum</name>
    <dbReference type="NCBI Taxonomy" id="182264"/>
    <lineage>
        <taxon>Bacteria</taxon>
        <taxon>Bacillati</taxon>
        <taxon>Bacillota</taxon>
        <taxon>Clostridia</taxon>
        <taxon>Eubacteriales</taxon>
        <taxon>Desulfallaceae</taxon>
        <taxon>Sporotomaculum</taxon>
    </lineage>
</organism>
<dbReference type="InterPro" id="IPR050963">
    <property type="entry name" value="Sirohydro_Cobaltochel/CbiX"/>
</dbReference>
<accession>A0A9D3AY84</accession>
<evidence type="ECO:0000256" key="1">
    <source>
        <dbReference type="ARBA" id="ARBA00022723"/>
    </source>
</evidence>
<comment type="caution">
    <text evidence="3">The sequence shown here is derived from an EMBL/GenBank/DDBJ whole genome shotgun (WGS) entry which is preliminary data.</text>
</comment>
<reference evidence="3" key="1">
    <citation type="submission" date="2016-02" db="EMBL/GenBank/DDBJ databases">
        <title>Draft Genome Sequence of Sporotomaculum syntrophicum Strain FB, a Syntrophic Benzoate Degrader.</title>
        <authorList>
            <person name="Nobu M.K."/>
            <person name="Narihiro T."/>
            <person name="Qiu Y.-L."/>
            <person name="Ohashi A."/>
            <person name="Liu W.-T."/>
            <person name="Yuji S."/>
        </authorList>
    </citation>
    <scope>NUCLEOTIDE SEQUENCE</scope>
    <source>
        <strain evidence="3">FB</strain>
    </source>
</reference>
<dbReference type="Gene3D" id="3.40.50.1400">
    <property type="match status" value="1"/>
</dbReference>
<evidence type="ECO:0000256" key="2">
    <source>
        <dbReference type="ARBA" id="ARBA00023239"/>
    </source>
</evidence>
<dbReference type="GO" id="GO:0051266">
    <property type="term" value="F:sirohydrochlorin ferrochelatase activity"/>
    <property type="evidence" value="ECO:0007669"/>
    <property type="project" value="UniProtKB-EC"/>
</dbReference>
<dbReference type="GO" id="GO:0046872">
    <property type="term" value="F:metal ion binding"/>
    <property type="evidence" value="ECO:0007669"/>
    <property type="project" value="UniProtKB-KW"/>
</dbReference>
<dbReference type="EMBL" id="LSRS01000005">
    <property type="protein sequence ID" value="KAF1084508.1"/>
    <property type="molecule type" value="Genomic_DNA"/>
</dbReference>
<gene>
    <name evidence="3" type="primary">sirB</name>
    <name evidence="3" type="ORF">SPSYN_02286</name>
</gene>
<dbReference type="EC" id="4.99.1.4" evidence="3"/>
<dbReference type="PANTHER" id="PTHR33542">
    <property type="entry name" value="SIROHYDROCHLORIN FERROCHELATASE, CHLOROPLASTIC"/>
    <property type="match status" value="1"/>
</dbReference>
<dbReference type="Proteomes" id="UP000798488">
    <property type="component" value="Unassembled WGS sequence"/>
</dbReference>
<keyword evidence="1" id="KW-0479">Metal-binding</keyword>
<dbReference type="Pfam" id="PF01903">
    <property type="entry name" value="CbiX"/>
    <property type="match status" value="1"/>
</dbReference>
<evidence type="ECO:0000313" key="4">
    <source>
        <dbReference type="Proteomes" id="UP000798488"/>
    </source>
</evidence>
<dbReference type="PANTHER" id="PTHR33542:SF3">
    <property type="entry name" value="SIROHYDROCHLORIN FERROCHELATASE, CHLOROPLASTIC"/>
    <property type="match status" value="1"/>
</dbReference>
<dbReference type="AlphaFoldDB" id="A0A9D3AY84"/>
<protein>
    <submittedName>
        <fullName evidence="3">Sirohydrochlorin ferrochelatase</fullName>
        <ecNumber evidence="3">4.99.1.4</ecNumber>
    </submittedName>
</protein>
<dbReference type="RefSeq" id="WP_161822586.1">
    <property type="nucleotide sequence ID" value="NZ_LSRS01000005.1"/>
</dbReference>
<dbReference type="SUPFAM" id="SSF53800">
    <property type="entry name" value="Chelatase"/>
    <property type="match status" value="1"/>
</dbReference>
<sequence>MDGVLILAHGSRRHETDRILRSLTQKVKDKTGEELIYSAYLQFSQQNLEVGVEYLIEKGASKIKVIPMFLFDGIHVTQDIPQELNMIMTKHPGIEIKMGKPLGDDDRIADIIKDRIHSLD</sequence>
<proteinExistence type="predicted"/>
<name>A0A9D3AY84_9FIRM</name>
<dbReference type="InterPro" id="IPR002762">
    <property type="entry name" value="CbiX-like"/>
</dbReference>
<keyword evidence="2 3" id="KW-0456">Lyase</keyword>
<keyword evidence="4" id="KW-1185">Reference proteome</keyword>
<dbReference type="OrthoDB" id="9797895at2"/>